<comment type="caution">
    <text evidence="1">The sequence shown here is derived from an EMBL/GenBank/DDBJ whole genome shotgun (WGS) entry which is preliminary data.</text>
</comment>
<dbReference type="Proteomes" id="UP000680045">
    <property type="component" value="Unassembled WGS sequence"/>
</dbReference>
<reference evidence="1" key="1">
    <citation type="submission" date="2021-04" db="EMBL/GenBank/DDBJ databases">
        <title>Whole genome sequencing of Enterococci isolates from hospitalized patients.</title>
        <authorList>
            <person name="Ogoti B.M."/>
            <person name="Onyambu F.G."/>
        </authorList>
    </citation>
    <scope>NUCLEOTIDE SEQUENCE</scope>
    <source>
        <strain evidence="1">242</strain>
    </source>
</reference>
<dbReference type="AlphaFoldDB" id="A0A941J718"/>
<accession>A0A941J718</accession>
<organism evidence="1 2">
    <name type="scientific">Peribacillus frigoritolerans</name>
    <dbReference type="NCBI Taxonomy" id="450367"/>
    <lineage>
        <taxon>Bacteria</taxon>
        <taxon>Bacillati</taxon>
        <taxon>Bacillota</taxon>
        <taxon>Bacilli</taxon>
        <taxon>Bacillales</taxon>
        <taxon>Bacillaceae</taxon>
        <taxon>Peribacillus</taxon>
    </lineage>
</organism>
<evidence type="ECO:0000313" key="1">
    <source>
        <dbReference type="EMBL" id="MBR8644251.1"/>
    </source>
</evidence>
<gene>
    <name evidence="1" type="ORF">KEH51_05205</name>
</gene>
<protein>
    <submittedName>
        <fullName evidence="1">Uncharacterized protein</fullName>
    </submittedName>
</protein>
<dbReference type="EMBL" id="JAGTPW010000006">
    <property type="protein sequence ID" value="MBR8644251.1"/>
    <property type="molecule type" value="Genomic_DNA"/>
</dbReference>
<name>A0A941J718_9BACI</name>
<evidence type="ECO:0000313" key="2">
    <source>
        <dbReference type="Proteomes" id="UP000680045"/>
    </source>
</evidence>
<sequence>MVSDLIRNAVVNNKTRIDEIYKSYGDIFKSKDEVMQSIYLNYLDDQNVGKRTLAKLTQDILREIGEL</sequence>
<proteinExistence type="predicted"/>